<dbReference type="PATRIC" id="fig|512565.3.peg.7265"/>
<feature type="compositionally biased region" description="Acidic residues" evidence="1">
    <location>
        <begin position="137"/>
        <end position="151"/>
    </location>
</feature>
<evidence type="ECO:0000313" key="4">
    <source>
        <dbReference type="Proteomes" id="UP000007882"/>
    </source>
</evidence>
<gene>
    <name evidence="3" type="ordered locus">AMIS_72570</name>
</gene>
<name>I0HHJ0_ACTM4</name>
<dbReference type="STRING" id="512565.AMIS_72570"/>
<evidence type="ECO:0000256" key="1">
    <source>
        <dbReference type="SAM" id="MobiDB-lite"/>
    </source>
</evidence>
<dbReference type="SUPFAM" id="SSF88713">
    <property type="entry name" value="Glycoside hydrolase/deacetylase"/>
    <property type="match status" value="1"/>
</dbReference>
<accession>I0HHJ0</accession>
<dbReference type="GO" id="GO:0005975">
    <property type="term" value="P:carbohydrate metabolic process"/>
    <property type="evidence" value="ECO:0007669"/>
    <property type="project" value="InterPro"/>
</dbReference>
<feature type="domain" description="NodB homology" evidence="2">
    <location>
        <begin position="196"/>
        <end position="386"/>
    </location>
</feature>
<dbReference type="EMBL" id="AP012319">
    <property type="protein sequence ID" value="BAL92477.1"/>
    <property type="molecule type" value="Genomic_DNA"/>
</dbReference>
<feature type="compositionally biased region" description="Low complexity" evidence="1">
    <location>
        <begin position="424"/>
        <end position="449"/>
    </location>
</feature>
<feature type="compositionally biased region" description="Low complexity" evidence="1">
    <location>
        <begin position="152"/>
        <end position="170"/>
    </location>
</feature>
<organism evidence="3 4">
    <name type="scientific">Actinoplanes missouriensis (strain ATCC 14538 / DSM 43046 / CBS 188.64 / JCM 3121 / NBRC 102363 / NCIMB 12654 / NRRL B-3342 / UNCC 431)</name>
    <dbReference type="NCBI Taxonomy" id="512565"/>
    <lineage>
        <taxon>Bacteria</taxon>
        <taxon>Bacillati</taxon>
        <taxon>Actinomycetota</taxon>
        <taxon>Actinomycetes</taxon>
        <taxon>Micromonosporales</taxon>
        <taxon>Micromonosporaceae</taxon>
        <taxon>Actinoplanes</taxon>
    </lineage>
</organism>
<evidence type="ECO:0000313" key="3">
    <source>
        <dbReference type="EMBL" id="BAL92477.1"/>
    </source>
</evidence>
<dbReference type="InterPro" id="IPR002509">
    <property type="entry name" value="NODB_dom"/>
</dbReference>
<feature type="compositionally biased region" description="Polar residues" evidence="1">
    <location>
        <begin position="189"/>
        <end position="200"/>
    </location>
</feature>
<dbReference type="AlphaFoldDB" id="I0HHJ0"/>
<dbReference type="Proteomes" id="UP000007882">
    <property type="component" value="Chromosome"/>
</dbReference>
<dbReference type="eggNOG" id="COG0726">
    <property type="taxonomic scope" value="Bacteria"/>
</dbReference>
<dbReference type="KEGG" id="ams:AMIS_72570"/>
<feature type="region of interest" description="Disordered" evidence="1">
    <location>
        <begin position="1"/>
        <end position="70"/>
    </location>
</feature>
<keyword evidence="4" id="KW-1185">Reference proteome</keyword>
<proteinExistence type="predicted"/>
<dbReference type="RefSeq" id="WP_014447362.1">
    <property type="nucleotide sequence ID" value="NC_017093.1"/>
</dbReference>
<dbReference type="CDD" id="cd10917">
    <property type="entry name" value="CE4_NodB_like_6s_7s"/>
    <property type="match status" value="1"/>
</dbReference>
<dbReference type="InterPro" id="IPR011330">
    <property type="entry name" value="Glyco_hydro/deAcase_b/a-brl"/>
</dbReference>
<dbReference type="GO" id="GO:0016810">
    <property type="term" value="F:hydrolase activity, acting on carbon-nitrogen (but not peptide) bonds"/>
    <property type="evidence" value="ECO:0007669"/>
    <property type="project" value="InterPro"/>
</dbReference>
<evidence type="ECO:0000259" key="2">
    <source>
        <dbReference type="PROSITE" id="PS51677"/>
    </source>
</evidence>
<feature type="compositionally biased region" description="Basic residues" evidence="1">
    <location>
        <begin position="39"/>
        <end position="56"/>
    </location>
</feature>
<dbReference type="HOGENOM" id="CLU_021264_2_2_11"/>
<feature type="region of interest" description="Disordered" evidence="1">
    <location>
        <begin position="125"/>
        <end position="209"/>
    </location>
</feature>
<dbReference type="PANTHER" id="PTHR10587:SF137">
    <property type="entry name" value="4-DEOXY-4-FORMAMIDO-L-ARABINOSE-PHOSPHOUNDECAPRENOL DEFORMYLASE ARND-RELATED"/>
    <property type="match status" value="1"/>
</dbReference>
<protein>
    <submittedName>
        <fullName evidence="3">Putative polysaccharide deacetylase</fullName>
    </submittedName>
</protein>
<dbReference type="Pfam" id="PF01522">
    <property type="entry name" value="Polysacc_deac_1"/>
    <property type="match status" value="1"/>
</dbReference>
<dbReference type="InterPro" id="IPR050248">
    <property type="entry name" value="Polysacc_deacetylase_ArnD"/>
</dbReference>
<dbReference type="PANTHER" id="PTHR10587">
    <property type="entry name" value="GLYCOSYL TRANSFERASE-RELATED"/>
    <property type="match status" value="1"/>
</dbReference>
<feature type="compositionally biased region" description="Low complexity" evidence="1">
    <location>
        <begin position="386"/>
        <end position="416"/>
    </location>
</feature>
<dbReference type="PROSITE" id="PS51677">
    <property type="entry name" value="NODB"/>
    <property type="match status" value="1"/>
</dbReference>
<sequence>MFPHNPRPAAPTSGVDGAKGGRHRRAETSAESVPGPSRATRRTRGSKPRTARHARRTPSAQTGAHRAPGTLPVEEWMAAARNRPALLLGTLVVAGVLLASVPTIPQQDGEPTSVMNAAAQAVASRVTNPKATPTPAVDEDPWTEPAAEPEETQVAAPQRPVATPTRTRPTSEAQQAGRKAPRGDGPANSLVTTGSRTVTLSFDDGPDPNETPKILDILAKYQVKAVFCLVGSQAQKHPDLVRKITEAGHVLCNHTWDHDLKIGKKKPEQILRDLDRTNAAIRAAVPGAAIPYFRAPGGNFTVRLVDVAYSSGMTSLYWDVDPRDWYHPAGESDADHVKRVVAEVKKNTRPGSIILSHDFNQPATTTAYQQLMPWLTSNFTVGLPGSAPTPATTAPATPSTPVTTAPTPSAPVATPTSPTPAPPAVSESPAAPEGVAAAGVTPPATTPAG</sequence>
<reference evidence="3 4" key="1">
    <citation type="submission" date="2012-02" db="EMBL/GenBank/DDBJ databases">
        <title>Complete genome sequence of Actinoplanes missouriensis 431 (= NBRC 102363).</title>
        <authorList>
            <person name="Ohnishi Y."/>
            <person name="Ishikawa J."/>
            <person name="Sekine M."/>
            <person name="Hosoyama A."/>
            <person name="Harada T."/>
            <person name="Narita H."/>
            <person name="Hata T."/>
            <person name="Konno Y."/>
            <person name="Tutikane K."/>
            <person name="Fujita N."/>
            <person name="Horinouchi S."/>
            <person name="Hayakawa M."/>
        </authorList>
    </citation>
    <scope>NUCLEOTIDE SEQUENCE [LARGE SCALE GENOMIC DNA]</scope>
    <source>
        <strain evidence="4">ATCC 14538 / DSM 43046 / CBS 188.64 / JCM 3121 / NBRC 102363 / NCIMB 12654 / NRRL B-3342 / UNCC 431</strain>
    </source>
</reference>
<dbReference type="Gene3D" id="3.20.20.370">
    <property type="entry name" value="Glycoside hydrolase/deacetylase"/>
    <property type="match status" value="1"/>
</dbReference>
<feature type="region of interest" description="Disordered" evidence="1">
    <location>
        <begin position="386"/>
        <end position="449"/>
    </location>
</feature>